<dbReference type="Pfam" id="PF00067">
    <property type="entry name" value="p450"/>
    <property type="match status" value="2"/>
</dbReference>
<keyword evidence="4 8" id="KW-0349">Heme</keyword>
<dbReference type="Proteomes" id="UP000008549">
    <property type="component" value="Unassembled WGS sequence"/>
</dbReference>
<feature type="binding site" description="axial binding residue" evidence="8">
    <location>
        <position position="391"/>
    </location>
    <ligand>
        <name>heme</name>
        <dbReference type="ChEBI" id="CHEBI:30413"/>
    </ligand>
    <ligandPart>
        <name>Fe</name>
        <dbReference type="ChEBI" id="CHEBI:18248"/>
    </ligandPart>
</feature>
<dbReference type="eggNOG" id="KOG0157">
    <property type="taxonomic scope" value="Eukaryota"/>
</dbReference>
<keyword evidence="12" id="KW-1185">Reference proteome</keyword>
<dbReference type="SUPFAM" id="SSF48264">
    <property type="entry name" value="Cytochrome P450"/>
    <property type="match status" value="1"/>
</dbReference>
<evidence type="ECO:0000256" key="1">
    <source>
        <dbReference type="ARBA" id="ARBA00001971"/>
    </source>
</evidence>
<dbReference type="GeneID" id="8580303"/>
<evidence type="ECO:0000313" key="12">
    <source>
        <dbReference type="Proteomes" id="UP000008549"/>
    </source>
</evidence>
<organism evidence="11 12">
    <name type="scientific">Caenorhabditis briggsae</name>
    <dbReference type="NCBI Taxonomy" id="6238"/>
    <lineage>
        <taxon>Eukaryota</taxon>
        <taxon>Metazoa</taxon>
        <taxon>Ecdysozoa</taxon>
        <taxon>Nematoda</taxon>
        <taxon>Chromadorea</taxon>
        <taxon>Rhabditida</taxon>
        <taxon>Rhabditina</taxon>
        <taxon>Rhabditomorpha</taxon>
        <taxon>Rhabditoidea</taxon>
        <taxon>Rhabditidae</taxon>
        <taxon>Peloderinae</taxon>
        <taxon>Caenorhabditis</taxon>
    </lineage>
</organism>
<gene>
    <name evidence="11 13" type="ORF">CBG22854</name>
    <name evidence="11" type="ORF">CBG_22854</name>
</gene>
<dbReference type="WormBase" id="CBG22854">
    <property type="protein sequence ID" value="CBP49118"/>
    <property type="gene ID" value="WBGene00041317"/>
</dbReference>
<keyword evidence="6 8" id="KW-0408">Iron</keyword>
<dbReference type="PROSITE" id="PS00086">
    <property type="entry name" value="CYTOCHROME_P450"/>
    <property type="match status" value="1"/>
</dbReference>
<dbReference type="PANTHER" id="PTHR24291:SF20">
    <property type="entry name" value="CYTOCHROME P450"/>
    <property type="match status" value="1"/>
</dbReference>
<dbReference type="GO" id="GO:0005506">
    <property type="term" value="F:iron ion binding"/>
    <property type="evidence" value="ECO:0007669"/>
    <property type="project" value="InterPro"/>
</dbReference>
<dbReference type="STRING" id="6238.A8Y378"/>
<keyword evidence="10" id="KW-0472">Membrane</keyword>
<dbReference type="GO" id="GO:0016705">
    <property type="term" value="F:oxidoreductase activity, acting on paired donors, with incorporation or reduction of molecular oxygen"/>
    <property type="evidence" value="ECO:0007669"/>
    <property type="project" value="InterPro"/>
</dbReference>
<accession>A8Y378</accession>
<name>A8Y378_CAEBR</name>
<comment type="function">
    <text evidence="2">May be involved in the metabolism of insect hormones and in the breakdown of synthetic insecticides.</text>
</comment>
<dbReference type="CTD" id="8580303"/>
<dbReference type="GO" id="GO:0020037">
    <property type="term" value="F:heme binding"/>
    <property type="evidence" value="ECO:0007669"/>
    <property type="project" value="InterPro"/>
</dbReference>
<protein>
    <submittedName>
        <fullName evidence="11">Protein CBG22854</fullName>
    </submittedName>
</protein>
<sequence>MTLIYLFIFSIFLFFVSFFWKTIKRILRFRKFDNKIPGPPTSPILGNVQTFRNKSTVELNQIFLDAAEKCRNSKSNYMKYRILDKLFVLPLNGKSAAKILESSSELNKGDDYDFFEPWLGGGILVGRGEEKWRTHRKLLTPSFHFAKLEGYLEVFNTESRILVSCLDELSDSSNPIDIFPYIKRCALDIICAAVMGTKVDAQLYHNHPYVNAVEMFSVLVIENAINPIFQIPPLFWLLGYQKQKEECIKVMKEFSTSVISERKAALDSGEIEKETKKHKVYKELVKVFGGDEDVTYEKMSELEYTERVLKESKRLVAPVPMVQRKIISDMEIDGITIPSGANISISPMLIHKNPEVFPNPAIFDPDRFLPDEISKRNAFDYIPFSAGLRNCVGQKFAQINEKVMIAHILRNFRLEPCGVTKPALEV</sequence>
<dbReference type="RefSeq" id="XP_045097675.1">
    <property type="nucleotide sequence ID" value="XM_045238410.1"/>
</dbReference>
<dbReference type="InterPro" id="IPR002403">
    <property type="entry name" value="Cyt_P450_E_grp-IV"/>
</dbReference>
<dbReference type="AlphaFoldDB" id="A8Y378"/>
<dbReference type="Gene3D" id="1.10.630.10">
    <property type="entry name" value="Cytochrome P450"/>
    <property type="match status" value="2"/>
</dbReference>
<keyword evidence="7 9" id="KW-0503">Monooxygenase</keyword>
<evidence type="ECO:0000256" key="7">
    <source>
        <dbReference type="ARBA" id="ARBA00023033"/>
    </source>
</evidence>
<comment type="cofactor">
    <cofactor evidence="1 8">
        <name>heme</name>
        <dbReference type="ChEBI" id="CHEBI:30413"/>
    </cofactor>
</comment>
<dbReference type="InterPro" id="IPR017972">
    <property type="entry name" value="Cyt_P450_CS"/>
</dbReference>
<reference evidence="11 12" key="1">
    <citation type="journal article" date="2003" name="PLoS Biol.">
        <title>The genome sequence of Caenorhabditis briggsae: a platform for comparative genomics.</title>
        <authorList>
            <person name="Stein L.D."/>
            <person name="Bao Z."/>
            <person name="Blasiar D."/>
            <person name="Blumenthal T."/>
            <person name="Brent M.R."/>
            <person name="Chen N."/>
            <person name="Chinwalla A."/>
            <person name="Clarke L."/>
            <person name="Clee C."/>
            <person name="Coghlan A."/>
            <person name="Coulson A."/>
            <person name="D'Eustachio P."/>
            <person name="Fitch D.H."/>
            <person name="Fulton L.A."/>
            <person name="Fulton R.E."/>
            <person name="Griffiths-Jones S."/>
            <person name="Harris T.W."/>
            <person name="Hillier L.W."/>
            <person name="Kamath R."/>
            <person name="Kuwabara P.E."/>
            <person name="Mardis E.R."/>
            <person name="Marra M.A."/>
            <person name="Miner T.L."/>
            <person name="Minx P."/>
            <person name="Mullikin J.C."/>
            <person name="Plumb R.W."/>
            <person name="Rogers J."/>
            <person name="Schein J.E."/>
            <person name="Sohrmann M."/>
            <person name="Spieth J."/>
            <person name="Stajich J.E."/>
            <person name="Wei C."/>
            <person name="Willey D."/>
            <person name="Wilson R.K."/>
            <person name="Durbin R."/>
            <person name="Waterston R.H."/>
        </authorList>
    </citation>
    <scope>NUCLEOTIDE SEQUENCE [LARGE SCALE GENOMIC DNA]</scope>
    <source>
        <strain evidence="11 12">AF16</strain>
    </source>
</reference>
<dbReference type="InterPro" id="IPR050196">
    <property type="entry name" value="Cytochrome_P450_Monoox"/>
</dbReference>
<keyword evidence="9" id="KW-0560">Oxidoreductase</keyword>
<evidence type="ECO:0000256" key="4">
    <source>
        <dbReference type="ARBA" id="ARBA00022617"/>
    </source>
</evidence>
<evidence type="ECO:0000256" key="8">
    <source>
        <dbReference type="PIRSR" id="PIRSR602403-1"/>
    </source>
</evidence>
<dbReference type="HOGENOM" id="CLU_001570_5_1_1"/>
<dbReference type="InParanoid" id="A8Y378"/>
<keyword evidence="10" id="KW-1133">Transmembrane helix</keyword>
<dbReference type="KEGG" id="cbr:CBG_22854"/>
<dbReference type="PRINTS" id="PR00465">
    <property type="entry name" value="EP450IV"/>
</dbReference>
<reference evidence="11 12" key="2">
    <citation type="journal article" date="2011" name="PLoS Genet.">
        <title>Caenorhabditis briggsae recombinant inbred line genotypes reveal inter-strain incompatibility and the evolution of recombination.</title>
        <authorList>
            <person name="Ross J.A."/>
            <person name="Koboldt D.C."/>
            <person name="Staisch J.E."/>
            <person name="Chamberlin H.M."/>
            <person name="Gupta B.P."/>
            <person name="Miller R.D."/>
            <person name="Baird S.E."/>
            <person name="Haag E.S."/>
        </authorList>
    </citation>
    <scope>NUCLEOTIDE SEQUENCE [LARGE SCALE GENOMIC DNA]</scope>
    <source>
        <strain evidence="11 12">AF16</strain>
    </source>
</reference>
<dbReference type="GO" id="GO:0005789">
    <property type="term" value="C:endoplasmic reticulum membrane"/>
    <property type="evidence" value="ECO:0007669"/>
    <property type="project" value="UniProtKB-SubCell"/>
</dbReference>
<evidence type="ECO:0000256" key="3">
    <source>
        <dbReference type="ARBA" id="ARBA00010617"/>
    </source>
</evidence>
<dbReference type="EMBL" id="HE600994">
    <property type="protein sequence ID" value="CAP39347.2"/>
    <property type="molecule type" value="Genomic_DNA"/>
</dbReference>
<evidence type="ECO:0000256" key="2">
    <source>
        <dbReference type="ARBA" id="ARBA00003690"/>
    </source>
</evidence>
<proteinExistence type="inferred from homology"/>
<keyword evidence="5 8" id="KW-0479">Metal-binding</keyword>
<evidence type="ECO:0000313" key="11">
    <source>
        <dbReference type="EMBL" id="CAP39347.2"/>
    </source>
</evidence>
<evidence type="ECO:0000256" key="10">
    <source>
        <dbReference type="SAM" id="Phobius"/>
    </source>
</evidence>
<evidence type="ECO:0000256" key="5">
    <source>
        <dbReference type="ARBA" id="ARBA00022723"/>
    </source>
</evidence>
<keyword evidence="10" id="KW-0812">Transmembrane</keyword>
<dbReference type="PANTHER" id="PTHR24291">
    <property type="entry name" value="CYTOCHROME P450 FAMILY 4"/>
    <property type="match status" value="1"/>
</dbReference>
<dbReference type="InterPro" id="IPR001128">
    <property type="entry name" value="Cyt_P450"/>
</dbReference>
<feature type="transmembrane region" description="Helical" evidence="10">
    <location>
        <begin position="6"/>
        <end position="23"/>
    </location>
</feature>
<evidence type="ECO:0000256" key="6">
    <source>
        <dbReference type="ARBA" id="ARBA00023004"/>
    </source>
</evidence>
<comment type="similarity">
    <text evidence="3 9">Belongs to the cytochrome P450 family.</text>
</comment>
<evidence type="ECO:0000256" key="9">
    <source>
        <dbReference type="RuleBase" id="RU000461"/>
    </source>
</evidence>
<dbReference type="OMA" id="ENCINRD"/>
<evidence type="ECO:0000313" key="13">
    <source>
        <dbReference type="WormBase" id="CBG22854"/>
    </source>
</evidence>
<dbReference type="GO" id="GO:0004497">
    <property type="term" value="F:monooxygenase activity"/>
    <property type="evidence" value="ECO:0007669"/>
    <property type="project" value="UniProtKB-KW"/>
</dbReference>
<dbReference type="InterPro" id="IPR036396">
    <property type="entry name" value="Cyt_P450_sf"/>
</dbReference>